<dbReference type="InterPro" id="IPR016521">
    <property type="entry name" value="RNA-processing_Lsm12"/>
</dbReference>
<dbReference type="PANTHER" id="PTHR13542">
    <property type="entry name" value="LSM12 HOMOLOG"/>
    <property type="match status" value="1"/>
</dbReference>
<dbReference type="InterPro" id="IPR048478">
    <property type="entry name" value="LSM12_LSM"/>
</dbReference>
<dbReference type="InterPro" id="IPR039683">
    <property type="entry name" value="Lsm12-like"/>
</dbReference>
<proteinExistence type="predicted"/>
<feature type="domain" description="AD" evidence="2">
    <location>
        <begin position="101"/>
        <end position="194"/>
    </location>
</feature>
<evidence type="ECO:0000256" key="1">
    <source>
        <dbReference type="SAM" id="MobiDB-lite"/>
    </source>
</evidence>
<dbReference type="STRING" id="341454.A0A4S2MHG2"/>
<dbReference type="SMART" id="SM00995">
    <property type="entry name" value="AD"/>
    <property type="match status" value="1"/>
</dbReference>
<dbReference type="FunCoup" id="A0A4S2MHG2">
    <property type="interactions" value="650"/>
</dbReference>
<dbReference type="InParanoid" id="A0A4S2MHG2"/>
<dbReference type="EMBL" id="ML220186">
    <property type="protein sequence ID" value="TGZ76296.1"/>
    <property type="molecule type" value="Genomic_DNA"/>
</dbReference>
<evidence type="ECO:0000259" key="2">
    <source>
        <dbReference type="PROSITE" id="PS52001"/>
    </source>
</evidence>
<name>A0A4S2MHG2_9PEZI</name>
<dbReference type="Pfam" id="PF21166">
    <property type="entry name" value="LSM12_LSM"/>
    <property type="match status" value="1"/>
</dbReference>
<reference evidence="3 4" key="1">
    <citation type="submission" date="2019-04" db="EMBL/GenBank/DDBJ databases">
        <title>Comparative genomics and transcriptomics to analyze fruiting body development in filamentous ascomycetes.</title>
        <authorList>
            <consortium name="DOE Joint Genome Institute"/>
            <person name="Lutkenhaus R."/>
            <person name="Traeger S."/>
            <person name="Breuer J."/>
            <person name="Kuo A."/>
            <person name="Lipzen A."/>
            <person name="Pangilinan J."/>
            <person name="Dilworth D."/>
            <person name="Sandor L."/>
            <person name="Poggeler S."/>
            <person name="Barry K."/>
            <person name="Grigoriev I.V."/>
            <person name="Nowrousian M."/>
        </authorList>
    </citation>
    <scope>NUCLEOTIDE SEQUENCE [LARGE SCALE GENOMIC DNA]</scope>
    <source>
        <strain evidence="3 4">CBS 389.68</strain>
    </source>
</reference>
<dbReference type="PROSITE" id="PS52001">
    <property type="entry name" value="AD"/>
    <property type="match status" value="1"/>
</dbReference>
<dbReference type="Pfam" id="PF09793">
    <property type="entry name" value="AD"/>
    <property type="match status" value="1"/>
</dbReference>
<dbReference type="Proteomes" id="UP000298138">
    <property type="component" value="Unassembled WGS sequence"/>
</dbReference>
<gene>
    <name evidence="3" type="ORF">EX30DRAFT_399364</name>
</gene>
<evidence type="ECO:0000313" key="3">
    <source>
        <dbReference type="EMBL" id="TGZ76296.1"/>
    </source>
</evidence>
<feature type="region of interest" description="Disordered" evidence="1">
    <location>
        <begin position="190"/>
        <end position="211"/>
    </location>
</feature>
<organism evidence="3 4">
    <name type="scientific">Ascodesmis nigricans</name>
    <dbReference type="NCBI Taxonomy" id="341454"/>
    <lineage>
        <taxon>Eukaryota</taxon>
        <taxon>Fungi</taxon>
        <taxon>Dikarya</taxon>
        <taxon>Ascomycota</taxon>
        <taxon>Pezizomycotina</taxon>
        <taxon>Pezizomycetes</taxon>
        <taxon>Pezizales</taxon>
        <taxon>Ascodesmidaceae</taxon>
        <taxon>Ascodesmis</taxon>
    </lineage>
</organism>
<protein>
    <recommendedName>
        <fullName evidence="2">AD domain-containing protein</fullName>
    </recommendedName>
</protein>
<dbReference type="PIRSF" id="PIRSF007783">
    <property type="entry name" value="UCP007783_YHR121w"/>
    <property type="match status" value="1"/>
</dbReference>
<evidence type="ECO:0000313" key="4">
    <source>
        <dbReference type="Proteomes" id="UP000298138"/>
    </source>
</evidence>
<dbReference type="InterPro" id="IPR047574">
    <property type="entry name" value="AD"/>
</dbReference>
<accession>A0A4S2MHG2</accession>
<dbReference type="OrthoDB" id="1057137at2759"/>
<dbReference type="AlphaFoldDB" id="A0A4S2MHG2"/>
<dbReference type="InterPro" id="IPR019181">
    <property type="entry name" value="LSM12_ABD"/>
</dbReference>
<sequence length="211" mass="22886">MDRRTPSSPLGAPLNSLDWALGLRVKVTTLLDDTITGQIFAYDPLSSVLTLITTPDAKPGHPVDLRFLKTSFLKDVVDVTPGKKGAVGPGKGYANQEWAIGKVDTAIVGRREREVVRGEVEREQRIGKGVSREGQEIFDALSRTMPCRWAGKDIVVLESVVISDPYGADNVKGNEANAVKRVKTVLEGERRKLQSAKRATPVPVSGERKGG</sequence>
<keyword evidence="4" id="KW-1185">Reference proteome</keyword>